<dbReference type="InterPro" id="IPR013750">
    <property type="entry name" value="GHMP_kinase_C_dom"/>
</dbReference>
<dbReference type="PANTHER" id="PTHR10457">
    <property type="entry name" value="MEVALONATE KINASE/GALACTOKINASE"/>
    <property type="match status" value="1"/>
</dbReference>
<name>A0A8J8T356_HALGN</name>
<feature type="domain" description="GHMP kinase C-terminal" evidence="3">
    <location>
        <begin position="330"/>
        <end position="400"/>
    </location>
</feature>
<dbReference type="Proteomes" id="UP000785679">
    <property type="component" value="Unassembled WGS sequence"/>
</dbReference>
<dbReference type="InterPro" id="IPR014721">
    <property type="entry name" value="Ribsml_uS5_D2-typ_fold_subgr"/>
</dbReference>
<dbReference type="Pfam" id="PF08544">
    <property type="entry name" value="GHMP_kinases_C"/>
    <property type="match status" value="1"/>
</dbReference>
<feature type="domain" description="Galactokinase N-terminal" evidence="4">
    <location>
        <begin position="54"/>
        <end position="100"/>
    </location>
</feature>
<evidence type="ECO:0000313" key="5">
    <source>
        <dbReference type="EMBL" id="TNV79758.1"/>
    </source>
</evidence>
<dbReference type="InterPro" id="IPR019741">
    <property type="entry name" value="Galactokinase_CS"/>
</dbReference>
<dbReference type="PIRSF" id="PIRSF000530">
    <property type="entry name" value="Galactokinase"/>
    <property type="match status" value="1"/>
</dbReference>
<protein>
    <recommendedName>
        <fullName evidence="7">Galactokinase</fullName>
    </recommendedName>
</protein>
<dbReference type="SUPFAM" id="SSF55060">
    <property type="entry name" value="GHMP Kinase, C-terminal domain"/>
    <property type="match status" value="1"/>
</dbReference>
<dbReference type="Gene3D" id="3.30.230.10">
    <property type="match status" value="2"/>
</dbReference>
<dbReference type="AlphaFoldDB" id="A0A8J8T356"/>
<evidence type="ECO:0000256" key="2">
    <source>
        <dbReference type="ARBA" id="ARBA00022840"/>
    </source>
</evidence>
<dbReference type="OrthoDB" id="187738at2759"/>
<evidence type="ECO:0000259" key="3">
    <source>
        <dbReference type="Pfam" id="PF08544"/>
    </source>
</evidence>
<keyword evidence="6" id="KW-1185">Reference proteome</keyword>
<reference evidence="5" key="1">
    <citation type="submission" date="2019-06" db="EMBL/GenBank/DDBJ databases">
        <authorList>
            <person name="Zheng W."/>
        </authorList>
    </citation>
    <scope>NUCLEOTIDE SEQUENCE</scope>
    <source>
        <strain evidence="5">QDHG01</strain>
    </source>
</reference>
<comment type="caution">
    <text evidence="5">The sequence shown here is derived from an EMBL/GenBank/DDBJ whole genome shotgun (WGS) entry which is preliminary data.</text>
</comment>
<dbReference type="InterPro" id="IPR020568">
    <property type="entry name" value="Ribosomal_Su5_D2-typ_SF"/>
</dbReference>
<dbReference type="InterPro" id="IPR000705">
    <property type="entry name" value="Galactokinase"/>
</dbReference>
<accession>A0A8J8T356</accession>
<dbReference type="SUPFAM" id="SSF54211">
    <property type="entry name" value="Ribosomal protein S5 domain 2-like"/>
    <property type="match status" value="1"/>
</dbReference>
<dbReference type="Pfam" id="PF10509">
    <property type="entry name" value="GalKase_gal_bdg"/>
    <property type="match status" value="1"/>
</dbReference>
<evidence type="ECO:0000259" key="4">
    <source>
        <dbReference type="Pfam" id="PF10509"/>
    </source>
</evidence>
<gene>
    <name evidence="5" type="ORF">FGO68_gene5477</name>
</gene>
<dbReference type="InterPro" id="IPR006206">
    <property type="entry name" value="Mevalonate/galactokinase"/>
</dbReference>
<dbReference type="GO" id="GO:0005524">
    <property type="term" value="F:ATP binding"/>
    <property type="evidence" value="ECO:0007669"/>
    <property type="project" value="UniProtKB-KW"/>
</dbReference>
<keyword evidence="2" id="KW-0067">ATP-binding</keyword>
<dbReference type="PRINTS" id="PR00473">
    <property type="entry name" value="GALCTOKINASE"/>
</dbReference>
<dbReference type="InterPro" id="IPR019539">
    <property type="entry name" value="GalKase_N"/>
</dbReference>
<evidence type="ECO:0000313" key="6">
    <source>
        <dbReference type="Proteomes" id="UP000785679"/>
    </source>
</evidence>
<dbReference type="GO" id="GO:0005829">
    <property type="term" value="C:cytosol"/>
    <property type="evidence" value="ECO:0007669"/>
    <property type="project" value="TreeGrafter"/>
</dbReference>
<dbReference type="InterPro" id="IPR036554">
    <property type="entry name" value="GHMP_kinase_C_sf"/>
</dbReference>
<dbReference type="GO" id="GO:0004335">
    <property type="term" value="F:galactokinase activity"/>
    <property type="evidence" value="ECO:0007669"/>
    <property type="project" value="InterPro"/>
</dbReference>
<dbReference type="Gene3D" id="3.30.70.890">
    <property type="entry name" value="GHMP kinase, C-terminal domain"/>
    <property type="match status" value="1"/>
</dbReference>
<evidence type="ECO:0000256" key="1">
    <source>
        <dbReference type="ARBA" id="ARBA00022741"/>
    </source>
</evidence>
<dbReference type="PROSITE" id="PS00106">
    <property type="entry name" value="GALACTOKINASE"/>
    <property type="match status" value="1"/>
</dbReference>
<evidence type="ECO:0008006" key="7">
    <source>
        <dbReference type="Google" id="ProtNLM"/>
    </source>
</evidence>
<organism evidence="5 6">
    <name type="scientific">Halteria grandinella</name>
    <dbReference type="NCBI Taxonomy" id="5974"/>
    <lineage>
        <taxon>Eukaryota</taxon>
        <taxon>Sar</taxon>
        <taxon>Alveolata</taxon>
        <taxon>Ciliophora</taxon>
        <taxon>Intramacronucleata</taxon>
        <taxon>Spirotrichea</taxon>
        <taxon>Stichotrichia</taxon>
        <taxon>Sporadotrichida</taxon>
        <taxon>Halteriidae</taxon>
        <taxon>Halteria</taxon>
    </lineage>
</organism>
<dbReference type="GO" id="GO:0006012">
    <property type="term" value="P:galactose metabolic process"/>
    <property type="evidence" value="ECO:0007669"/>
    <property type="project" value="InterPro"/>
</dbReference>
<dbReference type="EMBL" id="RRYP01008459">
    <property type="protein sequence ID" value="TNV79758.1"/>
    <property type="molecule type" value="Genomic_DNA"/>
</dbReference>
<keyword evidence="1" id="KW-0547">Nucleotide-binding</keyword>
<sequence length="440" mass="49670">MEPLPAATTEASTLATQTGTDFVPVLTQLTEAYLDVNGNIKSKHQPRYKNIVARFKQLYGCEPAFFCRAPGRVNIIGEHIDYCGYAVLPAAIEQDFVMAYVLSDKSEIEVNNIDKDQFPAERLSTEPFQKFKEGHHWINYFLCGCGGMDQTISIFAEMGKAQLIEFNPTLKAIDVAVPSSVSLVIANSLTPSPKLLTVGTRYNKRVVECRFGLYIIAIKLGKAATYGDVKYKNFYELQTELGYSFDQMLDLVKTHLKKGGYSHDDVKKALNVGDLSNILKDIPYFFEVLQQNVRFHLYERAYHVFGEAQRVYQFKDACDSEALSEEDKVHKLGTLMNESHYSCRDLYECSSDQLDELTQLARDSGALGSRLTGAGWGGCCVSLVKKDVLASFLDKMHSYYTKEREPGYQLWVTDDLDRYLFATQPAKGAFILDPKYALWM</sequence>
<dbReference type="PANTHER" id="PTHR10457:SF7">
    <property type="entry name" value="GALACTOKINASE-RELATED"/>
    <property type="match status" value="1"/>
</dbReference>
<dbReference type="PRINTS" id="PR00959">
    <property type="entry name" value="MEVGALKINASE"/>
</dbReference>
<proteinExistence type="predicted"/>